<gene>
    <name evidence="1" type="ORF">CFRA_09475</name>
</gene>
<dbReference type="Pfam" id="PF09617">
    <property type="entry name" value="Cas_GSU0053"/>
    <property type="match status" value="1"/>
</dbReference>
<accession>A0A1L7CUG2</accession>
<name>A0A1L7CUG2_9CORY</name>
<dbReference type="EMBL" id="CP009247">
    <property type="protein sequence ID" value="APT89438.1"/>
    <property type="molecule type" value="Genomic_DNA"/>
</dbReference>
<dbReference type="Proteomes" id="UP000185434">
    <property type="component" value="Chromosome"/>
</dbReference>
<sequence>MTDHQSLSERFAAIRYIGDMIPTGGRGAPVAPPTYIGEERGVPKFAYSAEHPVPDPASGYARFLTDENGAHVLRPAVVINSLGAEATGIEAAIFAGQEELGVTLPGIFLNADDYSDADLEGIAKKSLKKDNSQYTPETLAQALRFDLESAHASTWTTPHRHVDTYIRHAVIDGQQIWANPGSEVYSIIAQASQGRADLLFRYFPNSALMGFWLSSVAPRRHKLARALSSTVQGYDAHEVVYGATKGDVLGGITSTTGMRRNAKTLELEPAAASKKTAPSAVGLGLVPTSPVTKAFSCSAILRRSSISLTHLRHLSVPGNPEASTQIADVLAWMGVYGLLATASEGFYRSGCDLVTGSENSSLTLIGRDGTETPWDVSVEDAAEGFRAAYAKLPEELRFAEPIKAGYPETIVAARADTLVAESNTAEEE</sequence>
<evidence type="ECO:0008006" key="3">
    <source>
        <dbReference type="Google" id="ProtNLM"/>
    </source>
</evidence>
<organism evidence="1 2">
    <name type="scientific">Corynebacterium frankenforstense DSM 45800</name>
    <dbReference type="NCBI Taxonomy" id="1437875"/>
    <lineage>
        <taxon>Bacteria</taxon>
        <taxon>Bacillati</taxon>
        <taxon>Actinomycetota</taxon>
        <taxon>Actinomycetes</taxon>
        <taxon>Mycobacteriales</taxon>
        <taxon>Corynebacteriaceae</taxon>
        <taxon>Corynebacterium</taxon>
    </lineage>
</organism>
<proteinExistence type="predicted"/>
<evidence type="ECO:0000313" key="2">
    <source>
        <dbReference type="Proteomes" id="UP000185434"/>
    </source>
</evidence>
<dbReference type="AlphaFoldDB" id="A0A1L7CUG2"/>
<protein>
    <recommendedName>
        <fullName evidence="3">CRISPR-associated protein</fullName>
    </recommendedName>
</protein>
<keyword evidence="2" id="KW-1185">Reference proteome</keyword>
<evidence type="ECO:0000313" key="1">
    <source>
        <dbReference type="EMBL" id="APT89438.1"/>
    </source>
</evidence>
<dbReference type="RefSeq" id="WP_075664433.1">
    <property type="nucleotide sequence ID" value="NZ_CP009247.1"/>
</dbReference>
<dbReference type="InterPro" id="IPR013403">
    <property type="entry name" value="CRISPR-assoc_prot_Csb1/Cas7u"/>
</dbReference>
<dbReference type="STRING" id="1437875.CFRA_09475"/>
<dbReference type="KEGG" id="cfk:CFRA_09475"/>
<reference evidence="1 2" key="1">
    <citation type="submission" date="2014-08" db="EMBL/GenBank/DDBJ databases">
        <title>Complete genome sequence of Corynebacterium frankenforstense ST18(T) (=DSM 45800(T)), isolated from raw cow milk.</title>
        <authorList>
            <person name="Ruckert C."/>
            <person name="Albersmeier A."/>
            <person name="Winkler A."/>
            <person name="Lipski A."/>
            <person name="Kalinowski J."/>
        </authorList>
    </citation>
    <scope>NUCLEOTIDE SEQUENCE [LARGE SCALE GENOMIC DNA]</scope>
    <source>
        <strain evidence="1 2">ST18</strain>
    </source>
</reference>